<protein>
    <submittedName>
        <fullName evidence="1">Uncharacterized protein</fullName>
    </submittedName>
</protein>
<gene>
    <name evidence="1" type="ORF">HOLleu_06879</name>
</gene>
<name>A0A9Q1CM14_HOLLE</name>
<dbReference type="EMBL" id="JAIZAY010000002">
    <property type="protein sequence ID" value="KAJ8047786.1"/>
    <property type="molecule type" value="Genomic_DNA"/>
</dbReference>
<dbReference type="Proteomes" id="UP001152320">
    <property type="component" value="Chromosome 2"/>
</dbReference>
<accession>A0A9Q1CM14</accession>
<dbReference type="OrthoDB" id="2897838at2759"/>
<dbReference type="AlphaFoldDB" id="A0A9Q1CM14"/>
<proteinExistence type="predicted"/>
<organism evidence="1 2">
    <name type="scientific">Holothuria leucospilota</name>
    <name type="common">Black long sea cucumber</name>
    <name type="synonym">Mertensiothuria leucospilota</name>
    <dbReference type="NCBI Taxonomy" id="206669"/>
    <lineage>
        <taxon>Eukaryota</taxon>
        <taxon>Metazoa</taxon>
        <taxon>Echinodermata</taxon>
        <taxon>Eleutherozoa</taxon>
        <taxon>Echinozoa</taxon>
        <taxon>Holothuroidea</taxon>
        <taxon>Aspidochirotacea</taxon>
        <taxon>Aspidochirotida</taxon>
        <taxon>Holothuriidae</taxon>
        <taxon>Holothuria</taxon>
    </lineage>
</organism>
<reference evidence="1" key="1">
    <citation type="submission" date="2021-10" db="EMBL/GenBank/DDBJ databases">
        <title>Tropical sea cucumber genome reveals ecological adaptation and Cuvierian tubules defense mechanism.</title>
        <authorList>
            <person name="Chen T."/>
        </authorList>
    </citation>
    <scope>NUCLEOTIDE SEQUENCE</scope>
    <source>
        <strain evidence="1">Nanhai2018</strain>
        <tissue evidence="1">Muscle</tissue>
    </source>
</reference>
<dbReference type="CDD" id="cd09275">
    <property type="entry name" value="RNase_HI_RT_DIRS1"/>
    <property type="match status" value="1"/>
</dbReference>
<dbReference type="PANTHER" id="PTHR33050:SF7">
    <property type="entry name" value="RIBONUCLEASE H"/>
    <property type="match status" value="1"/>
</dbReference>
<dbReference type="PANTHER" id="PTHR33050">
    <property type="entry name" value="REVERSE TRANSCRIPTASE DOMAIN-CONTAINING PROTEIN"/>
    <property type="match status" value="1"/>
</dbReference>
<dbReference type="InterPro" id="IPR052055">
    <property type="entry name" value="Hepadnavirus_pol/RT"/>
</dbReference>
<comment type="caution">
    <text evidence="1">The sequence shown here is derived from an EMBL/GenBank/DDBJ whole genome shotgun (WGS) entry which is preliminary data.</text>
</comment>
<sequence length="235" mass="27132">MGLTSLCSHLENKHIKIMCDNSTAVSYINAMGRTHSVKCNNITKKIWLWCIQRDIWLTCRFLPGKTNTKADSLSRRFNSNTEWMLDPSVFQKITAIWGEPDIDLFASSLNHGVTISEVVTPCLNKQPSFAFSVTWTDYFFYAFPPFSMIHRCLHKIQKERATGILIAPKWPTQAWLTMLLNMPRIRRGGYPQRKPCCSCQETRNRYLIPWATTRSSLHATCPVSPQQERVVIHNH</sequence>
<keyword evidence="2" id="KW-1185">Reference proteome</keyword>
<evidence type="ECO:0000313" key="1">
    <source>
        <dbReference type="EMBL" id="KAJ8047786.1"/>
    </source>
</evidence>
<evidence type="ECO:0000313" key="2">
    <source>
        <dbReference type="Proteomes" id="UP001152320"/>
    </source>
</evidence>